<evidence type="ECO:0000313" key="4">
    <source>
        <dbReference type="Proteomes" id="UP001159427"/>
    </source>
</evidence>
<gene>
    <name evidence="3" type="ORF">PEVE_00031043</name>
</gene>
<keyword evidence="4" id="KW-1185">Reference proteome</keyword>
<evidence type="ECO:0000259" key="2">
    <source>
        <dbReference type="Pfam" id="PF18199"/>
    </source>
</evidence>
<dbReference type="EMBL" id="CALNXI010004412">
    <property type="protein sequence ID" value="CAH3195757.1"/>
    <property type="molecule type" value="Genomic_DNA"/>
</dbReference>
<sequence>MSILSIFYCREVTEDDSYKFSNSGSYFAPPEGPYDSYLEYIRSLPLTPHPEVFGLHENADITKNQRETQQLFDGILLTLPRQTSSGGKSSQEVIEDLASDILSKIPLPFDTEVVQKKYPVLYEESMNTVLLQELIRFNRLTGVVRSSLQNIQKAIKGLVVMSSELEDVFGSMMVGRVPSMWAAKSYPSLKPLGSYVADLVARLRFFKTWIDEGSPNVFWISGFYFTQSFLTGAMQNFARRYKIPIDHLGFEFEVTNEEQDMKHKPEDGVYVKGLFIEGARWDRQNKVVGESHPKILYDPVPIIWLKPGKTADFEEKATYSCPVYKTSARRGVLSTTGHSTNYVLTVNLPSDRPETHWVVRGVAMLCQLDD</sequence>
<feature type="domain" description="Dynein heavy chain AAA lid" evidence="1">
    <location>
        <begin position="2"/>
        <end position="59"/>
    </location>
</feature>
<evidence type="ECO:0008006" key="5">
    <source>
        <dbReference type="Google" id="ProtNLM"/>
    </source>
</evidence>
<dbReference type="PANTHER" id="PTHR22878">
    <property type="entry name" value="DYNEIN HEAVY CHAIN 6, AXONEMAL-LIKE-RELATED"/>
    <property type="match status" value="1"/>
</dbReference>
<comment type="caution">
    <text evidence="3">The sequence shown here is derived from an EMBL/GenBank/DDBJ whole genome shotgun (WGS) entry which is preliminary data.</text>
</comment>
<dbReference type="Gene3D" id="1.20.1270.280">
    <property type="match status" value="1"/>
</dbReference>
<dbReference type="InterPro" id="IPR043160">
    <property type="entry name" value="Dynein_C_barrel"/>
</dbReference>
<accession>A0ABN8SYV8</accession>
<dbReference type="Proteomes" id="UP001159427">
    <property type="component" value="Unassembled WGS sequence"/>
</dbReference>
<name>A0ABN8SYV8_9CNID</name>
<dbReference type="InterPro" id="IPR026983">
    <property type="entry name" value="DHC"/>
</dbReference>
<evidence type="ECO:0000313" key="3">
    <source>
        <dbReference type="EMBL" id="CAH3195757.1"/>
    </source>
</evidence>
<dbReference type="Pfam" id="PF18199">
    <property type="entry name" value="Dynein_C"/>
    <property type="match status" value="1"/>
</dbReference>
<dbReference type="InterPro" id="IPR041228">
    <property type="entry name" value="Dynein_C"/>
</dbReference>
<evidence type="ECO:0000259" key="1">
    <source>
        <dbReference type="Pfam" id="PF18198"/>
    </source>
</evidence>
<reference evidence="3 4" key="1">
    <citation type="submission" date="2022-05" db="EMBL/GenBank/DDBJ databases">
        <authorList>
            <consortium name="Genoscope - CEA"/>
            <person name="William W."/>
        </authorList>
    </citation>
    <scope>NUCLEOTIDE SEQUENCE [LARGE SCALE GENOMIC DNA]</scope>
</reference>
<dbReference type="Gene3D" id="3.10.490.20">
    <property type="match status" value="1"/>
</dbReference>
<dbReference type="InterPro" id="IPR041658">
    <property type="entry name" value="AAA_lid_11"/>
</dbReference>
<dbReference type="Gene3D" id="1.10.8.720">
    <property type="entry name" value="Region D6 of dynein motor"/>
    <property type="match status" value="1"/>
</dbReference>
<dbReference type="PANTHER" id="PTHR22878:SF71">
    <property type="entry name" value="DYNEIN, AXONEMAL, HEAVY CHAIN 3"/>
    <property type="match status" value="1"/>
</dbReference>
<proteinExistence type="predicted"/>
<feature type="domain" description="Dynein heavy chain C-terminal" evidence="2">
    <location>
        <begin position="65"/>
        <end position="366"/>
    </location>
</feature>
<protein>
    <recommendedName>
        <fullName evidence="5">Dynein heavy chain</fullName>
    </recommendedName>
</protein>
<dbReference type="InterPro" id="IPR042219">
    <property type="entry name" value="AAA_lid_11_sf"/>
</dbReference>
<organism evidence="3 4">
    <name type="scientific">Porites evermanni</name>
    <dbReference type="NCBI Taxonomy" id="104178"/>
    <lineage>
        <taxon>Eukaryota</taxon>
        <taxon>Metazoa</taxon>
        <taxon>Cnidaria</taxon>
        <taxon>Anthozoa</taxon>
        <taxon>Hexacorallia</taxon>
        <taxon>Scleractinia</taxon>
        <taxon>Fungiina</taxon>
        <taxon>Poritidae</taxon>
        <taxon>Porites</taxon>
    </lineage>
</organism>
<dbReference type="Pfam" id="PF18198">
    <property type="entry name" value="AAA_lid_11"/>
    <property type="match status" value="1"/>
</dbReference>